<evidence type="ECO:0000313" key="2">
    <source>
        <dbReference type="Proteomes" id="UP000243006"/>
    </source>
</evidence>
<evidence type="ECO:0000313" key="1">
    <source>
        <dbReference type="EMBL" id="OUC39455.1"/>
    </source>
</evidence>
<protein>
    <submittedName>
        <fullName evidence="1">Uncharacterized protein</fullName>
    </submittedName>
</protein>
<name>A0A1Y3E312_9BILA</name>
<proteinExistence type="predicted"/>
<accession>A0A1Y3E312</accession>
<dbReference type="Proteomes" id="UP000243006">
    <property type="component" value="Unassembled WGS sequence"/>
</dbReference>
<sequence>MSIDLSFIPTIHLHALPPAVVVNCPLTCTGNSLKAINQFKRCNVQFCRAQPSADKTENGKERMESLEMKCFLDWKILSSVKQQRPTMISKKRLWLATSFQQSVQLRLSG</sequence>
<dbReference type="EMBL" id="LVZM01024224">
    <property type="protein sequence ID" value="OUC39455.1"/>
    <property type="molecule type" value="Genomic_DNA"/>
</dbReference>
<reference evidence="1 2" key="1">
    <citation type="submission" date="2015-04" db="EMBL/GenBank/DDBJ databases">
        <title>Draft genome of the roundworm Trichinella nativa.</title>
        <authorList>
            <person name="Mitreva M."/>
        </authorList>
    </citation>
    <scope>NUCLEOTIDE SEQUENCE [LARGE SCALE GENOMIC DNA]</scope>
    <source>
        <strain evidence="1 2">ISS45</strain>
    </source>
</reference>
<comment type="caution">
    <text evidence="1">The sequence shown here is derived from an EMBL/GenBank/DDBJ whole genome shotgun (WGS) entry which is preliminary data.</text>
</comment>
<organism evidence="1 2">
    <name type="scientific">Trichinella nativa</name>
    <dbReference type="NCBI Taxonomy" id="6335"/>
    <lineage>
        <taxon>Eukaryota</taxon>
        <taxon>Metazoa</taxon>
        <taxon>Ecdysozoa</taxon>
        <taxon>Nematoda</taxon>
        <taxon>Enoplea</taxon>
        <taxon>Dorylaimia</taxon>
        <taxon>Trichinellida</taxon>
        <taxon>Trichinellidae</taxon>
        <taxon>Trichinella</taxon>
    </lineage>
</organism>
<gene>
    <name evidence="1" type="ORF">D917_02528</name>
</gene>
<dbReference type="AlphaFoldDB" id="A0A1Y3E312"/>